<accession>A0A150U157</accession>
<organism evidence="1 2">
    <name type="scientific">Sorangium cellulosum</name>
    <name type="common">Polyangium cellulosum</name>
    <dbReference type="NCBI Taxonomy" id="56"/>
    <lineage>
        <taxon>Bacteria</taxon>
        <taxon>Pseudomonadati</taxon>
        <taxon>Myxococcota</taxon>
        <taxon>Polyangia</taxon>
        <taxon>Polyangiales</taxon>
        <taxon>Polyangiaceae</taxon>
        <taxon>Sorangium</taxon>
    </lineage>
</organism>
<sequence>MIELRLIGYWRSTAAPLWPDPAWFVDESWASSERTRVLAYLRAGVPLWATGGHSWCRFRCGTHACGSAELSDGRFLWPEGLAHYVERHGVRPPDELVQHALAGTPLVDVSAIARTLGPGDVCIDGSWWSNQRGFRAGASHLSPPRRGTFVARSPGAPPKLAVLRLIRRLPEAQALSYPGLLERLAGGGAVPVLSGAFEEPIPHEISELEAAGLFIEFLPDRGEG</sequence>
<comment type="caution">
    <text evidence="1">The sequence shown here is derived from an EMBL/GenBank/DDBJ whole genome shotgun (WGS) entry which is preliminary data.</text>
</comment>
<evidence type="ECO:0000313" key="1">
    <source>
        <dbReference type="EMBL" id="KYG10680.1"/>
    </source>
</evidence>
<dbReference type="AlphaFoldDB" id="A0A150U157"/>
<name>A0A150U157_SORCE</name>
<evidence type="ECO:0000313" key="2">
    <source>
        <dbReference type="Proteomes" id="UP000075502"/>
    </source>
</evidence>
<dbReference type="Proteomes" id="UP000075502">
    <property type="component" value="Unassembled WGS sequence"/>
</dbReference>
<dbReference type="EMBL" id="JEME01000268">
    <property type="protein sequence ID" value="KYG10680.1"/>
    <property type="molecule type" value="Genomic_DNA"/>
</dbReference>
<reference evidence="1 2" key="1">
    <citation type="submission" date="2014-02" db="EMBL/GenBank/DDBJ databases">
        <title>The small core and large imbalanced accessory genome model reveals a collaborative survival strategy of Sorangium cellulosum strains in nature.</title>
        <authorList>
            <person name="Han K."/>
            <person name="Peng R."/>
            <person name="Blom J."/>
            <person name="Li Y.-Z."/>
        </authorList>
    </citation>
    <scope>NUCLEOTIDE SEQUENCE [LARGE SCALE GENOMIC DNA]</scope>
    <source>
        <strain evidence="1 2">So0007-03</strain>
    </source>
</reference>
<proteinExistence type="predicted"/>
<protein>
    <submittedName>
        <fullName evidence="1">Uncharacterized protein</fullName>
    </submittedName>
</protein>
<gene>
    <name evidence="1" type="ORF">BE21_10690</name>
</gene>